<sequence>MTDITADVVVCMPGQLFTMIRKVVTE</sequence>
<accession>A0A7W3EJL8</accession>
<evidence type="ECO:0000313" key="2">
    <source>
        <dbReference type="Proteomes" id="UP000510927"/>
    </source>
</evidence>
<organism evidence="1 2">
    <name type="scientific">Escherichia fergusonii</name>
    <dbReference type="NCBI Taxonomy" id="564"/>
    <lineage>
        <taxon>Bacteria</taxon>
        <taxon>Pseudomonadati</taxon>
        <taxon>Pseudomonadota</taxon>
        <taxon>Gammaproteobacteria</taxon>
        <taxon>Enterobacterales</taxon>
        <taxon>Enterobacteriaceae</taxon>
        <taxon>Escherichia</taxon>
    </lineage>
</organism>
<proteinExistence type="predicted"/>
<reference evidence="1 2" key="1">
    <citation type="submission" date="2020-06" db="EMBL/GenBank/DDBJ databases">
        <title>REHAB project genomes.</title>
        <authorList>
            <person name="Shaw L.P."/>
        </authorList>
    </citation>
    <scope>NUCLEOTIDE SEQUENCE [LARGE SCALE GENOMIC DNA]</scope>
    <source>
        <strain evidence="1 2">RHB28-C13</strain>
    </source>
</reference>
<dbReference type="EMBL" id="CP055675">
    <property type="protein sequence ID" value="QLN02520.1"/>
    <property type="molecule type" value="Genomic_DNA"/>
</dbReference>
<dbReference type="Proteomes" id="UP000510927">
    <property type="component" value="Chromosome"/>
</dbReference>
<protein>
    <submittedName>
        <fullName evidence="1">Uncharacterized protein</fullName>
    </submittedName>
</protein>
<dbReference type="AlphaFoldDB" id="A0A7W3EJL8"/>
<evidence type="ECO:0000313" key="1">
    <source>
        <dbReference type="EMBL" id="QLN02520.1"/>
    </source>
</evidence>
<gene>
    <name evidence="1" type="ORF">HVY52_06105</name>
</gene>
<name>A0A7W3EJL8_ESCFE</name>